<proteinExistence type="predicted"/>
<feature type="transmembrane region" description="Helical" evidence="4">
    <location>
        <begin position="302"/>
        <end position="323"/>
    </location>
</feature>
<protein>
    <submittedName>
        <fullName evidence="5">Predicted O-linked N-acetylglucosamine transferase, SPINDLY family</fullName>
    </submittedName>
</protein>
<dbReference type="SUPFAM" id="SSF48452">
    <property type="entry name" value="TPR-like"/>
    <property type="match status" value="1"/>
</dbReference>
<name>A0A2X0TZ14_9ACTO</name>
<dbReference type="EMBL" id="UAPR01000002">
    <property type="protein sequence ID" value="SPT55113.1"/>
    <property type="molecule type" value="Genomic_DNA"/>
</dbReference>
<dbReference type="Proteomes" id="UP000250192">
    <property type="component" value="Unassembled WGS sequence"/>
</dbReference>
<keyword evidence="4" id="KW-0472">Membrane</keyword>
<dbReference type="PANTHER" id="PTHR44943:SF8">
    <property type="entry name" value="TPR REPEAT-CONTAINING PROTEIN MJ0263"/>
    <property type="match status" value="1"/>
</dbReference>
<dbReference type="PANTHER" id="PTHR44943">
    <property type="entry name" value="CELLULOSE SYNTHASE OPERON PROTEIN C"/>
    <property type="match status" value="1"/>
</dbReference>
<dbReference type="SMART" id="SM00028">
    <property type="entry name" value="TPR"/>
    <property type="match status" value="3"/>
</dbReference>
<dbReference type="InterPro" id="IPR051685">
    <property type="entry name" value="Ycf3/AcsC/BcsC/TPR_MFPF"/>
</dbReference>
<keyword evidence="1" id="KW-0677">Repeat</keyword>
<dbReference type="GeneID" id="93758073"/>
<feature type="transmembrane region" description="Helical" evidence="4">
    <location>
        <begin position="329"/>
        <end position="354"/>
    </location>
</feature>
<evidence type="ECO:0000313" key="5">
    <source>
        <dbReference type="EMBL" id="SPT55113.1"/>
    </source>
</evidence>
<dbReference type="RefSeq" id="WP_111823189.1">
    <property type="nucleotide sequence ID" value="NZ_CAUQLB010000025.1"/>
</dbReference>
<evidence type="ECO:0000256" key="1">
    <source>
        <dbReference type="ARBA" id="ARBA00022737"/>
    </source>
</evidence>
<dbReference type="PROSITE" id="PS50005">
    <property type="entry name" value="TPR"/>
    <property type="match status" value="1"/>
</dbReference>
<gene>
    <name evidence="5" type="ORF">NCTC9935_00606</name>
</gene>
<evidence type="ECO:0000256" key="2">
    <source>
        <dbReference type="ARBA" id="ARBA00022803"/>
    </source>
</evidence>
<feature type="transmembrane region" description="Helical" evidence="4">
    <location>
        <begin position="249"/>
        <end position="266"/>
    </location>
</feature>
<dbReference type="InterPro" id="IPR011990">
    <property type="entry name" value="TPR-like_helical_dom_sf"/>
</dbReference>
<dbReference type="AlphaFoldDB" id="A0A2X0TZ14"/>
<feature type="transmembrane region" description="Helical" evidence="4">
    <location>
        <begin position="220"/>
        <end position="243"/>
    </location>
</feature>
<dbReference type="OrthoDB" id="3259219at2"/>
<keyword evidence="4" id="KW-1133">Transmembrane helix</keyword>
<dbReference type="Pfam" id="PF13181">
    <property type="entry name" value="TPR_8"/>
    <property type="match status" value="1"/>
</dbReference>
<dbReference type="Gene3D" id="1.25.40.10">
    <property type="entry name" value="Tetratricopeptide repeat domain"/>
    <property type="match status" value="1"/>
</dbReference>
<keyword evidence="2 3" id="KW-0802">TPR repeat</keyword>
<keyword evidence="4" id="KW-0812">Transmembrane</keyword>
<evidence type="ECO:0000256" key="3">
    <source>
        <dbReference type="PROSITE-ProRule" id="PRU00339"/>
    </source>
</evidence>
<keyword evidence="6" id="KW-1185">Reference proteome</keyword>
<evidence type="ECO:0000256" key="4">
    <source>
        <dbReference type="SAM" id="Phobius"/>
    </source>
</evidence>
<dbReference type="InterPro" id="IPR019734">
    <property type="entry name" value="TPR_rpt"/>
</dbReference>
<feature type="repeat" description="TPR" evidence="3">
    <location>
        <begin position="41"/>
        <end position="74"/>
    </location>
</feature>
<keyword evidence="5" id="KW-0808">Transferase</keyword>
<evidence type="ECO:0000313" key="6">
    <source>
        <dbReference type="Proteomes" id="UP000250192"/>
    </source>
</evidence>
<sequence>MSNDDIQGRIERAYFLIDIKRPQQAIEELATIPQSDPEVAARVNCALAQAHLTLDQKEKAYECARRAIEASPNHAMALYWLAHLEPDSRRALDHATRLVESSPELGPSHATKARALARNHRWEEALHAAREAENLDPEDSFVLNTLGRVLARDDEKAALEVFQRVLALEPENVAARESIASLEAGDHADASSRLYRDLLEENPAANVYENQLHWLVFKPLFTLCLGLSVAYLIGWSIAGLVYALGSRQVALIVGLAWTALFPLRAMGSAVRQHISRVAAGQGKKRRDVLNLAFKRRPIGARVATISIATLALTPAAFGVVRYFVPASSWWTAVGVPILLMGCGWVGAAVARYMIFVRQR</sequence>
<accession>A0A2X0TZ14</accession>
<dbReference type="GO" id="GO:0016740">
    <property type="term" value="F:transferase activity"/>
    <property type="evidence" value="ECO:0007669"/>
    <property type="project" value="UniProtKB-KW"/>
</dbReference>
<reference evidence="5 6" key="1">
    <citation type="submission" date="2018-06" db="EMBL/GenBank/DDBJ databases">
        <authorList>
            <consortium name="Pathogen Informatics"/>
            <person name="Doyle S."/>
        </authorList>
    </citation>
    <scope>NUCLEOTIDE SEQUENCE [LARGE SCALE GENOMIC DNA]</scope>
    <source>
        <strain evidence="5 6">NCTC9935</strain>
    </source>
</reference>
<organism evidence="5 6">
    <name type="scientific">Schaalia odontolytica</name>
    <dbReference type="NCBI Taxonomy" id="1660"/>
    <lineage>
        <taxon>Bacteria</taxon>
        <taxon>Bacillati</taxon>
        <taxon>Actinomycetota</taxon>
        <taxon>Actinomycetes</taxon>
        <taxon>Actinomycetales</taxon>
        <taxon>Actinomycetaceae</taxon>
        <taxon>Schaalia</taxon>
    </lineage>
</organism>